<dbReference type="EMBL" id="OY731405">
    <property type="protein sequence ID" value="CAJ1970715.1"/>
    <property type="molecule type" value="Genomic_DNA"/>
</dbReference>
<feature type="region of interest" description="Disordered" evidence="1">
    <location>
        <begin position="62"/>
        <end position="108"/>
    </location>
</feature>
<feature type="transmembrane region" description="Helical" evidence="2">
    <location>
        <begin position="114"/>
        <end position="133"/>
    </location>
</feature>
<proteinExistence type="predicted"/>
<accession>A0AA86T347</accession>
<feature type="signal peptide" evidence="3">
    <location>
        <begin position="1"/>
        <end position="17"/>
    </location>
</feature>
<keyword evidence="3" id="KW-0732">Signal</keyword>
<keyword evidence="2" id="KW-1133">Transmembrane helix</keyword>
<evidence type="ECO:0000256" key="3">
    <source>
        <dbReference type="SAM" id="SignalP"/>
    </source>
</evidence>
<gene>
    <name evidence="4" type="ORF">AYBTSS11_LOCUS22701</name>
</gene>
<feature type="compositionally biased region" description="Basic and acidic residues" evidence="1">
    <location>
        <begin position="62"/>
        <end position="74"/>
    </location>
</feature>
<feature type="compositionally biased region" description="Gly residues" evidence="1">
    <location>
        <begin position="77"/>
        <end position="96"/>
    </location>
</feature>
<keyword evidence="2" id="KW-0472">Membrane</keyword>
<reference evidence="4" key="1">
    <citation type="submission" date="2023-10" db="EMBL/GenBank/DDBJ databases">
        <authorList>
            <person name="Domelevo Entfellner J.-B."/>
        </authorList>
    </citation>
    <scope>NUCLEOTIDE SEQUENCE</scope>
</reference>
<evidence type="ECO:0000256" key="1">
    <source>
        <dbReference type="SAM" id="MobiDB-lite"/>
    </source>
</evidence>
<evidence type="ECO:0000256" key="2">
    <source>
        <dbReference type="SAM" id="Phobius"/>
    </source>
</evidence>
<keyword evidence="5" id="KW-1185">Reference proteome</keyword>
<dbReference type="AlphaFoldDB" id="A0AA86T347"/>
<keyword evidence="2" id="KW-0812">Transmembrane</keyword>
<evidence type="ECO:0000313" key="4">
    <source>
        <dbReference type="EMBL" id="CAJ1970715.1"/>
    </source>
</evidence>
<name>A0AA86T347_9FABA</name>
<evidence type="ECO:0000313" key="5">
    <source>
        <dbReference type="Proteomes" id="UP001189624"/>
    </source>
</evidence>
<dbReference type="Gramene" id="rna-AYBTSS11_LOCUS22701">
    <property type="protein sequence ID" value="CAJ1970715.1"/>
    <property type="gene ID" value="gene-AYBTSS11_LOCUS22701"/>
</dbReference>
<protein>
    <submittedName>
        <fullName evidence="4">Uncharacterized protein</fullName>
    </submittedName>
</protein>
<feature type="chain" id="PRO_5041681756" evidence="3">
    <location>
        <begin position="18"/>
        <end position="136"/>
    </location>
</feature>
<sequence length="136" mass="14685">MKVRFLALILLIAGIEAISTSEFNMNFTSDGKGLIQSNEQAQQLLGKLQGNIEDSKYIVDENGYEKEETVDTTRKTQGGGSSGGSGSSGRAGGGGSADVNRRPRQSSAPSQSHFWVSMFNLSVNLAFVIFFPFHYV</sequence>
<dbReference type="Proteomes" id="UP001189624">
    <property type="component" value="Chromosome 8"/>
</dbReference>
<organism evidence="4 5">
    <name type="scientific">Sphenostylis stenocarpa</name>
    <dbReference type="NCBI Taxonomy" id="92480"/>
    <lineage>
        <taxon>Eukaryota</taxon>
        <taxon>Viridiplantae</taxon>
        <taxon>Streptophyta</taxon>
        <taxon>Embryophyta</taxon>
        <taxon>Tracheophyta</taxon>
        <taxon>Spermatophyta</taxon>
        <taxon>Magnoliopsida</taxon>
        <taxon>eudicotyledons</taxon>
        <taxon>Gunneridae</taxon>
        <taxon>Pentapetalae</taxon>
        <taxon>rosids</taxon>
        <taxon>fabids</taxon>
        <taxon>Fabales</taxon>
        <taxon>Fabaceae</taxon>
        <taxon>Papilionoideae</taxon>
        <taxon>50 kb inversion clade</taxon>
        <taxon>NPAAA clade</taxon>
        <taxon>indigoferoid/millettioid clade</taxon>
        <taxon>Phaseoleae</taxon>
        <taxon>Sphenostylis</taxon>
    </lineage>
</organism>